<feature type="compositionally biased region" description="Gly residues" evidence="1">
    <location>
        <begin position="59"/>
        <end position="77"/>
    </location>
</feature>
<evidence type="ECO:0000313" key="3">
    <source>
        <dbReference type="EMBL" id="KAG1284404.1"/>
    </source>
</evidence>
<evidence type="ECO:0000256" key="2">
    <source>
        <dbReference type="SAM" id="SignalP"/>
    </source>
</evidence>
<dbReference type="EMBL" id="JAANQT010007914">
    <property type="protein sequence ID" value="KAG1284404.1"/>
    <property type="molecule type" value="Genomic_DNA"/>
</dbReference>
<feature type="compositionally biased region" description="Acidic residues" evidence="1">
    <location>
        <begin position="80"/>
        <end position="96"/>
    </location>
</feature>
<evidence type="ECO:0000313" key="4">
    <source>
        <dbReference type="Proteomes" id="UP000716291"/>
    </source>
</evidence>
<protein>
    <submittedName>
        <fullName evidence="3">Uncharacterized protein</fullName>
    </submittedName>
</protein>
<keyword evidence="2" id="KW-0732">Signal</keyword>
<feature type="region of interest" description="Disordered" evidence="1">
    <location>
        <begin position="59"/>
        <end position="96"/>
    </location>
</feature>
<feature type="signal peptide" evidence="2">
    <location>
        <begin position="1"/>
        <end position="19"/>
    </location>
</feature>
<gene>
    <name evidence="3" type="ORF">G6F64_014299</name>
</gene>
<keyword evidence="4" id="KW-1185">Reference proteome</keyword>
<dbReference type="Proteomes" id="UP000716291">
    <property type="component" value="Unassembled WGS sequence"/>
</dbReference>
<sequence>MHSFLVFFGLLSAFMLISSLPLGPATLEKRQLPDTSAIAGGLPATGGLPVIGGLLGGIGGNSGTGGTGGTGGNGGNGGKDDDDDDDDDDDSGADEA</sequence>
<dbReference type="AlphaFoldDB" id="A0A9P7BJ36"/>
<name>A0A9P7BJ36_RHIOR</name>
<feature type="chain" id="PRO_5040206483" evidence="2">
    <location>
        <begin position="20"/>
        <end position="96"/>
    </location>
</feature>
<comment type="caution">
    <text evidence="3">The sequence shown here is derived from an EMBL/GenBank/DDBJ whole genome shotgun (WGS) entry which is preliminary data.</text>
</comment>
<organism evidence="3 4">
    <name type="scientific">Rhizopus oryzae</name>
    <name type="common">Mucormycosis agent</name>
    <name type="synonym">Rhizopus arrhizus var. delemar</name>
    <dbReference type="NCBI Taxonomy" id="64495"/>
    <lineage>
        <taxon>Eukaryota</taxon>
        <taxon>Fungi</taxon>
        <taxon>Fungi incertae sedis</taxon>
        <taxon>Mucoromycota</taxon>
        <taxon>Mucoromycotina</taxon>
        <taxon>Mucoromycetes</taxon>
        <taxon>Mucorales</taxon>
        <taxon>Mucorineae</taxon>
        <taxon>Rhizopodaceae</taxon>
        <taxon>Rhizopus</taxon>
    </lineage>
</organism>
<reference evidence="3" key="1">
    <citation type="journal article" date="2020" name="Microb. Genom.">
        <title>Genetic diversity of clinical and environmental Mucorales isolates obtained from an investigation of mucormycosis cases among solid organ transplant recipients.</title>
        <authorList>
            <person name="Nguyen M.H."/>
            <person name="Kaul D."/>
            <person name="Muto C."/>
            <person name="Cheng S.J."/>
            <person name="Richter R.A."/>
            <person name="Bruno V.M."/>
            <person name="Liu G."/>
            <person name="Beyhan S."/>
            <person name="Sundermann A.J."/>
            <person name="Mounaud S."/>
            <person name="Pasculle A.W."/>
            <person name="Nierman W.C."/>
            <person name="Driscoll E."/>
            <person name="Cumbie R."/>
            <person name="Clancy C.J."/>
            <person name="Dupont C.L."/>
        </authorList>
    </citation>
    <scope>NUCLEOTIDE SEQUENCE</scope>
    <source>
        <strain evidence="3">GL11</strain>
    </source>
</reference>
<accession>A0A9P7BJ36</accession>
<evidence type="ECO:0000256" key="1">
    <source>
        <dbReference type="SAM" id="MobiDB-lite"/>
    </source>
</evidence>
<proteinExistence type="predicted"/>